<dbReference type="Proteomes" id="UP000236291">
    <property type="component" value="Unassembled WGS sequence"/>
</dbReference>
<gene>
    <name evidence="2" type="ORF">L195_g044252</name>
</gene>
<name>A0A2K3MBI8_TRIPR</name>
<organism evidence="2 3">
    <name type="scientific">Trifolium pratense</name>
    <name type="common">Red clover</name>
    <dbReference type="NCBI Taxonomy" id="57577"/>
    <lineage>
        <taxon>Eukaryota</taxon>
        <taxon>Viridiplantae</taxon>
        <taxon>Streptophyta</taxon>
        <taxon>Embryophyta</taxon>
        <taxon>Tracheophyta</taxon>
        <taxon>Spermatophyta</taxon>
        <taxon>Magnoliopsida</taxon>
        <taxon>eudicotyledons</taxon>
        <taxon>Gunneridae</taxon>
        <taxon>Pentapetalae</taxon>
        <taxon>rosids</taxon>
        <taxon>fabids</taxon>
        <taxon>Fabales</taxon>
        <taxon>Fabaceae</taxon>
        <taxon>Papilionoideae</taxon>
        <taxon>50 kb inversion clade</taxon>
        <taxon>NPAAA clade</taxon>
        <taxon>Hologalegina</taxon>
        <taxon>IRL clade</taxon>
        <taxon>Trifolieae</taxon>
        <taxon>Trifolium</taxon>
    </lineage>
</organism>
<accession>A0A2K3MBI8</accession>
<evidence type="ECO:0000313" key="2">
    <source>
        <dbReference type="EMBL" id="PNX88151.1"/>
    </source>
</evidence>
<sequence>MAICTGLLCICSKVQHVKWPTPEVFAAFVKWSEVSPHVPKEAAHQNDVEVGVNNEQDEAEYGAKARHIQ</sequence>
<reference evidence="2 3" key="1">
    <citation type="journal article" date="2014" name="Am. J. Bot.">
        <title>Genome assembly and annotation for red clover (Trifolium pratense; Fabaceae).</title>
        <authorList>
            <person name="Istvanek J."/>
            <person name="Jaros M."/>
            <person name="Krenek A."/>
            <person name="Repkova J."/>
        </authorList>
    </citation>
    <scope>NUCLEOTIDE SEQUENCE [LARGE SCALE GENOMIC DNA]</scope>
    <source>
        <strain evidence="3">cv. Tatra</strain>
        <tissue evidence="2">Young leaves</tissue>
    </source>
</reference>
<dbReference type="AlphaFoldDB" id="A0A2K3MBI8"/>
<proteinExistence type="predicted"/>
<feature type="region of interest" description="Disordered" evidence="1">
    <location>
        <begin position="40"/>
        <end position="69"/>
    </location>
</feature>
<dbReference type="EMBL" id="ASHM01055758">
    <property type="protein sequence ID" value="PNX88151.1"/>
    <property type="molecule type" value="Genomic_DNA"/>
</dbReference>
<comment type="caution">
    <text evidence="2">The sequence shown here is derived from an EMBL/GenBank/DDBJ whole genome shotgun (WGS) entry which is preliminary data.</text>
</comment>
<evidence type="ECO:0000313" key="3">
    <source>
        <dbReference type="Proteomes" id="UP000236291"/>
    </source>
</evidence>
<protein>
    <submittedName>
        <fullName evidence="2">Uncharacterized protein</fullName>
    </submittedName>
</protein>
<evidence type="ECO:0000256" key="1">
    <source>
        <dbReference type="SAM" id="MobiDB-lite"/>
    </source>
</evidence>
<reference evidence="2 3" key="2">
    <citation type="journal article" date="2017" name="Front. Plant Sci.">
        <title>Gene Classification and Mining of Molecular Markers Useful in Red Clover (Trifolium pratense) Breeding.</title>
        <authorList>
            <person name="Istvanek J."/>
            <person name="Dluhosova J."/>
            <person name="Dluhos P."/>
            <person name="Patkova L."/>
            <person name="Nedelnik J."/>
            <person name="Repkova J."/>
        </authorList>
    </citation>
    <scope>NUCLEOTIDE SEQUENCE [LARGE SCALE GENOMIC DNA]</scope>
    <source>
        <strain evidence="3">cv. Tatra</strain>
        <tissue evidence="2">Young leaves</tissue>
    </source>
</reference>